<feature type="region of interest" description="Disordered" evidence="1">
    <location>
        <begin position="25"/>
        <end position="55"/>
    </location>
</feature>
<name>A0A1Z2XLS2_9FIRM</name>
<feature type="chain" id="PRO_5043859348" evidence="2">
    <location>
        <begin position="24"/>
        <end position="470"/>
    </location>
</feature>
<dbReference type="RefSeq" id="WP_066536750.1">
    <property type="nucleotide sequence ID" value="NZ_CP021422.1"/>
</dbReference>
<reference evidence="5" key="2">
    <citation type="submission" date="2017-05" db="EMBL/GenBank/DDBJ databases">
        <title>Improved OligoMM genomes.</title>
        <authorList>
            <person name="Garzetti D."/>
        </authorList>
    </citation>
    <scope>NUCLEOTIDE SEQUENCE [LARGE SCALE GENOMIC DNA]</scope>
    <source>
        <strain evidence="5">KB18</strain>
    </source>
</reference>
<reference evidence="3" key="1">
    <citation type="journal article" date="2017" name="Genome Announc.">
        <title>High-Quality Whole-Genome Sequences of the Oligo-Mouse-Microbiota Bacterial Community.</title>
        <authorList>
            <person name="Garzetti D."/>
            <person name="Brugiroux S."/>
            <person name="Bunk B."/>
            <person name="Pukall R."/>
            <person name="McCoy K.D."/>
            <person name="Macpherson A.J."/>
            <person name="Stecher B."/>
        </authorList>
    </citation>
    <scope>NUCLEOTIDE SEQUENCE</scope>
    <source>
        <strain evidence="3">KB18</strain>
    </source>
</reference>
<dbReference type="KEGG" id="amur:ADH66_01145"/>
<dbReference type="PROSITE" id="PS51257">
    <property type="entry name" value="PROKAR_LIPOPROTEIN"/>
    <property type="match status" value="1"/>
</dbReference>
<keyword evidence="5" id="KW-1185">Reference proteome</keyword>
<evidence type="ECO:0000256" key="1">
    <source>
        <dbReference type="SAM" id="MobiDB-lite"/>
    </source>
</evidence>
<dbReference type="Proteomes" id="UP000596035">
    <property type="component" value="Chromosome"/>
</dbReference>
<protein>
    <submittedName>
        <fullName evidence="4">Uncharacterized protein</fullName>
    </submittedName>
</protein>
<dbReference type="AlphaFoldDB" id="A0A1Z2XLS2"/>
<accession>A0A1Z2XLS2</accession>
<feature type="compositionally biased region" description="Low complexity" evidence="1">
    <location>
        <begin position="34"/>
        <end position="49"/>
    </location>
</feature>
<gene>
    <name evidence="3" type="ORF">ADH66_01145</name>
    <name evidence="4" type="ORF">I5Q82_11150</name>
</gene>
<sequence length="470" mass="49780">MSLRKLSTSAAAFILALSLAACGSPSQNSSEPNSDAVSSTAESSSALPSEQETAGQELAGDAMVFGTATLTYAEFYSGDVSSTDNFDAVTSATTSKYEIMANMSTDFVDETANAEGYHITGVKNVNVAVPASELEAYQAVNDSFAPIEGEAPTQYKTVKMEGNKAVYSATQFNIADTVTDATAELQTGTNWGDYQINVTDGTAVHLRNTREDEGFDIGSEIQGIILETDSGLKVGMEHLQSIWVQPYEVSFNVLADNTHNTHISGFDNLPELSKLVGETVTKITYIMPDSAYVYEFDGIYIKPLYEGTITATVSDSYDSVTLSTSDFSAFEKGKLTVTYTLGSGRSREVTTLLETELADGTADYVLEVSAIDGLEAGGTYGAVISSDTYADITVALPISSGQEAALETLIASAKEKLAVEPDNATLQEHLREAEELLANTSAASDEAGSLISELTQLTSNEAGRGERGGH</sequence>
<dbReference type="EMBL" id="CP021422">
    <property type="protein sequence ID" value="ASB39382.1"/>
    <property type="molecule type" value="Genomic_DNA"/>
</dbReference>
<keyword evidence="2" id="KW-0732">Signal</keyword>
<evidence type="ECO:0000313" key="6">
    <source>
        <dbReference type="Proteomes" id="UP000596035"/>
    </source>
</evidence>
<evidence type="ECO:0000313" key="3">
    <source>
        <dbReference type="EMBL" id="ASB39382.1"/>
    </source>
</evidence>
<dbReference type="EMBL" id="CP065321">
    <property type="protein sequence ID" value="QQR28675.1"/>
    <property type="molecule type" value="Genomic_DNA"/>
</dbReference>
<reference evidence="4 6" key="3">
    <citation type="submission" date="2020-11" db="EMBL/GenBank/DDBJ databases">
        <title>Closed and high quality bacterial genomes of the OMM12 community.</title>
        <authorList>
            <person name="Marbouty M."/>
            <person name="Lamy-Besnier Q."/>
            <person name="Debarbieux L."/>
            <person name="Koszul R."/>
        </authorList>
    </citation>
    <scope>NUCLEOTIDE SEQUENCE [LARGE SCALE GENOMIC DNA]</scope>
    <source>
        <strain evidence="4 6">KB18</strain>
    </source>
</reference>
<evidence type="ECO:0000313" key="4">
    <source>
        <dbReference type="EMBL" id="QQR28675.1"/>
    </source>
</evidence>
<evidence type="ECO:0000256" key="2">
    <source>
        <dbReference type="SAM" id="SignalP"/>
    </source>
</evidence>
<dbReference type="Proteomes" id="UP000196710">
    <property type="component" value="Chromosome"/>
</dbReference>
<evidence type="ECO:0000313" key="5">
    <source>
        <dbReference type="Proteomes" id="UP000196710"/>
    </source>
</evidence>
<feature type="signal peptide" evidence="2">
    <location>
        <begin position="1"/>
        <end position="23"/>
    </location>
</feature>
<proteinExistence type="predicted"/>
<organism evidence="4 6">
    <name type="scientific">Acutalibacter muris</name>
    <dbReference type="NCBI Taxonomy" id="1796620"/>
    <lineage>
        <taxon>Bacteria</taxon>
        <taxon>Bacillati</taxon>
        <taxon>Bacillota</taxon>
        <taxon>Clostridia</taxon>
        <taxon>Eubacteriales</taxon>
        <taxon>Acutalibacteraceae</taxon>
        <taxon>Acutalibacter</taxon>
    </lineage>
</organism>